<dbReference type="PANTHER" id="PTHR34315:SF1">
    <property type="entry name" value="INTRADIOL RING-CLEAVAGE DIOXYGENASES DOMAIN-CONTAINING PROTEIN-RELATED"/>
    <property type="match status" value="1"/>
</dbReference>
<name>A0ABR3EPY6_9AGAR</name>
<evidence type="ECO:0008006" key="5">
    <source>
        <dbReference type="Google" id="ProtNLM"/>
    </source>
</evidence>
<evidence type="ECO:0000256" key="2">
    <source>
        <dbReference type="SAM" id="SignalP"/>
    </source>
</evidence>
<protein>
    <recommendedName>
        <fullName evidence="5">Aromatic compound dioxygenase</fullName>
    </recommendedName>
</protein>
<sequence length="393" mass="41872">MVNALPYLLAAATALTSVSAHAGPAPANWKRDNLNARSDLERKCGAELEARRVKRALEANNRAMVKRQSMPGKRSAILPRTTGSNDSTCLLTPEVTQGPYHILGEIVRQNMTQGQLGIPLEVSVDFFDIDTCEPVQVWIDAWHANATGFYSGYVAETGSALSGGFGGGGGDGGEMSMPGGMSMSGAPSGAAGPQATGDSTTTASYGAYDGADSADAASMLNTDKDDEETFLRGVWRTDEDGHLTMYSIVPGWYSGRAQHFHIKAYPEGYIADNGTFVASSSAVHTGQFFFDNATLEAVAVTEYYASNAIAWSDRVDNENDQWYPYQAAAGYNALMNTVWVGDGIEEGIIGSINVGLNMSYASPEVSTQYADFDLEGYEASSMIPWASATPSAW</sequence>
<gene>
    <name evidence="3" type="ORF">V5O48_017078</name>
</gene>
<accession>A0ABR3EPY6</accession>
<evidence type="ECO:0000256" key="1">
    <source>
        <dbReference type="SAM" id="MobiDB-lite"/>
    </source>
</evidence>
<evidence type="ECO:0000313" key="3">
    <source>
        <dbReference type="EMBL" id="KAL0564958.1"/>
    </source>
</evidence>
<evidence type="ECO:0000313" key="4">
    <source>
        <dbReference type="Proteomes" id="UP001465976"/>
    </source>
</evidence>
<feature type="signal peptide" evidence="2">
    <location>
        <begin position="1"/>
        <end position="20"/>
    </location>
</feature>
<proteinExistence type="predicted"/>
<feature type="region of interest" description="Disordered" evidence="1">
    <location>
        <begin position="165"/>
        <end position="201"/>
    </location>
</feature>
<dbReference type="PANTHER" id="PTHR34315">
    <property type="match status" value="1"/>
</dbReference>
<dbReference type="InterPro" id="IPR015889">
    <property type="entry name" value="Intradiol_dOase_core"/>
</dbReference>
<dbReference type="EMBL" id="JBAHYK010002495">
    <property type="protein sequence ID" value="KAL0564958.1"/>
    <property type="molecule type" value="Genomic_DNA"/>
</dbReference>
<dbReference type="Gene3D" id="2.60.130.10">
    <property type="entry name" value="Aromatic compound dioxygenase"/>
    <property type="match status" value="2"/>
</dbReference>
<comment type="caution">
    <text evidence="3">The sequence shown here is derived from an EMBL/GenBank/DDBJ whole genome shotgun (WGS) entry which is preliminary data.</text>
</comment>
<dbReference type="Proteomes" id="UP001465976">
    <property type="component" value="Unassembled WGS sequence"/>
</dbReference>
<feature type="compositionally biased region" description="Low complexity" evidence="1">
    <location>
        <begin position="174"/>
        <end position="193"/>
    </location>
</feature>
<organism evidence="3 4">
    <name type="scientific">Marasmius crinis-equi</name>
    <dbReference type="NCBI Taxonomy" id="585013"/>
    <lineage>
        <taxon>Eukaryota</taxon>
        <taxon>Fungi</taxon>
        <taxon>Dikarya</taxon>
        <taxon>Basidiomycota</taxon>
        <taxon>Agaricomycotina</taxon>
        <taxon>Agaricomycetes</taxon>
        <taxon>Agaricomycetidae</taxon>
        <taxon>Agaricales</taxon>
        <taxon>Marasmiineae</taxon>
        <taxon>Marasmiaceae</taxon>
        <taxon>Marasmius</taxon>
    </lineage>
</organism>
<keyword evidence="2" id="KW-0732">Signal</keyword>
<reference evidence="3 4" key="1">
    <citation type="submission" date="2024-02" db="EMBL/GenBank/DDBJ databases">
        <title>A draft genome for the cacao thread blight pathogen Marasmius crinis-equi.</title>
        <authorList>
            <person name="Cohen S.P."/>
            <person name="Baruah I.K."/>
            <person name="Amoako-Attah I."/>
            <person name="Bukari Y."/>
            <person name="Meinhardt L.W."/>
            <person name="Bailey B.A."/>
        </authorList>
    </citation>
    <scope>NUCLEOTIDE SEQUENCE [LARGE SCALE GENOMIC DNA]</scope>
    <source>
        <strain evidence="3 4">GH-76</strain>
    </source>
</reference>
<dbReference type="SUPFAM" id="SSF49482">
    <property type="entry name" value="Aromatic compound dioxygenase"/>
    <property type="match status" value="1"/>
</dbReference>
<feature type="chain" id="PRO_5046067339" description="Aromatic compound dioxygenase" evidence="2">
    <location>
        <begin position="21"/>
        <end position="393"/>
    </location>
</feature>
<keyword evidence="4" id="KW-1185">Reference proteome</keyword>